<keyword evidence="6" id="KW-0406">Ion transport</keyword>
<evidence type="ECO:0000313" key="7">
    <source>
        <dbReference type="EMBL" id="KAI9637294.1"/>
    </source>
</evidence>
<reference evidence="7" key="1">
    <citation type="journal article" date="2022" name="G3 (Bethesda)">
        <title>High quality genome of the basidiomycete yeast Dioszegia hungarica PDD-24b-2 isolated from cloud water.</title>
        <authorList>
            <person name="Jarrige D."/>
            <person name="Haridas S."/>
            <person name="Bleykasten-Grosshans C."/>
            <person name="Joly M."/>
            <person name="Nadalig T."/>
            <person name="Sancelme M."/>
            <person name="Vuilleumier S."/>
            <person name="Grigoriev I.V."/>
            <person name="Amato P."/>
            <person name="Bringel F."/>
        </authorList>
    </citation>
    <scope>NUCLEOTIDE SEQUENCE</scope>
    <source>
        <strain evidence="7">PDD-24b-2</strain>
    </source>
</reference>
<protein>
    <recommendedName>
        <fullName evidence="6">Copper transport protein</fullName>
    </recommendedName>
</protein>
<proteinExistence type="inferred from homology"/>
<evidence type="ECO:0000256" key="1">
    <source>
        <dbReference type="ARBA" id="ARBA00004141"/>
    </source>
</evidence>
<gene>
    <name evidence="7" type="ORF">MKK02DRAFT_43218</name>
</gene>
<dbReference type="AlphaFoldDB" id="A0AA38HCP4"/>
<dbReference type="GO" id="GO:0005375">
    <property type="term" value="F:copper ion transmembrane transporter activity"/>
    <property type="evidence" value="ECO:0007669"/>
    <property type="project" value="UniProtKB-UniRule"/>
</dbReference>
<organism evidence="7 8">
    <name type="scientific">Dioszegia hungarica</name>
    <dbReference type="NCBI Taxonomy" id="4972"/>
    <lineage>
        <taxon>Eukaryota</taxon>
        <taxon>Fungi</taxon>
        <taxon>Dikarya</taxon>
        <taxon>Basidiomycota</taxon>
        <taxon>Agaricomycotina</taxon>
        <taxon>Tremellomycetes</taxon>
        <taxon>Tremellales</taxon>
        <taxon>Bulleribasidiaceae</taxon>
        <taxon>Dioszegia</taxon>
    </lineage>
</organism>
<keyword evidence="6" id="KW-0186">Copper</keyword>
<evidence type="ECO:0000256" key="2">
    <source>
        <dbReference type="ARBA" id="ARBA00006921"/>
    </source>
</evidence>
<accession>A0AA38HCP4</accession>
<dbReference type="EMBL" id="JAKWFO010000004">
    <property type="protein sequence ID" value="KAI9637294.1"/>
    <property type="molecule type" value="Genomic_DNA"/>
</dbReference>
<feature type="transmembrane region" description="Helical" evidence="6">
    <location>
        <begin position="43"/>
        <end position="62"/>
    </location>
</feature>
<evidence type="ECO:0000256" key="5">
    <source>
        <dbReference type="ARBA" id="ARBA00023136"/>
    </source>
</evidence>
<dbReference type="Proteomes" id="UP001164286">
    <property type="component" value="Unassembled WGS sequence"/>
</dbReference>
<dbReference type="Pfam" id="PF04145">
    <property type="entry name" value="Ctr"/>
    <property type="match status" value="1"/>
</dbReference>
<dbReference type="PANTHER" id="PTHR12483">
    <property type="entry name" value="SOLUTE CARRIER FAMILY 31 COPPER TRANSPORTERS"/>
    <property type="match status" value="1"/>
</dbReference>
<comment type="similarity">
    <text evidence="2 6">Belongs to the copper transporter (Ctr) (TC 1.A.56) family. SLC31A subfamily.</text>
</comment>
<name>A0AA38HCP4_9TREE</name>
<evidence type="ECO:0000313" key="8">
    <source>
        <dbReference type="Proteomes" id="UP001164286"/>
    </source>
</evidence>
<evidence type="ECO:0000256" key="4">
    <source>
        <dbReference type="ARBA" id="ARBA00022989"/>
    </source>
</evidence>
<keyword evidence="6" id="KW-0813">Transport</keyword>
<keyword evidence="4 6" id="KW-1133">Transmembrane helix</keyword>
<comment type="caution">
    <text evidence="7">The sequence shown here is derived from an EMBL/GenBank/DDBJ whole genome shotgun (WGS) entry which is preliminary data.</text>
</comment>
<dbReference type="RefSeq" id="XP_052947071.1">
    <property type="nucleotide sequence ID" value="XM_053092324.1"/>
</dbReference>
<dbReference type="PANTHER" id="PTHR12483:SF73">
    <property type="entry name" value="COPPER TRANSPORT PROTEIN CTR3"/>
    <property type="match status" value="1"/>
</dbReference>
<dbReference type="InterPro" id="IPR007274">
    <property type="entry name" value="Cop_transporter"/>
</dbReference>
<keyword evidence="6" id="KW-0187">Copper transport</keyword>
<dbReference type="GO" id="GO:0016020">
    <property type="term" value="C:membrane"/>
    <property type="evidence" value="ECO:0007669"/>
    <property type="project" value="UniProtKB-SubCell"/>
</dbReference>
<feature type="transmembrane region" description="Helical" evidence="6">
    <location>
        <begin position="139"/>
        <end position="157"/>
    </location>
</feature>
<sequence>MDMGGMDMGGAASGPACKISMLWNWNTVDSCFLASSWHVRSNGMFAGSVIGVFLLCMMIEGVRRLGREYDRKLVAQAKLRAGITPVNSVESPTKGILPPCPTSFVLTPSWPQHLLRSLVYGTQFSAAFMVMLLGMYYNGYILIFGIFLGQTAGYVAFARDTVMGHDNGSGNCC</sequence>
<dbReference type="GeneID" id="77731529"/>
<keyword evidence="3 6" id="KW-0812">Transmembrane</keyword>
<keyword evidence="5 6" id="KW-0472">Membrane</keyword>
<evidence type="ECO:0000256" key="3">
    <source>
        <dbReference type="ARBA" id="ARBA00022692"/>
    </source>
</evidence>
<comment type="subcellular location">
    <subcellularLocation>
        <location evidence="1 6">Membrane</location>
        <topology evidence="1 6">Multi-pass membrane protein</topology>
    </subcellularLocation>
</comment>
<evidence type="ECO:0000256" key="6">
    <source>
        <dbReference type="RuleBase" id="RU367022"/>
    </source>
</evidence>
<keyword evidence="8" id="KW-1185">Reference proteome</keyword>